<dbReference type="EMBL" id="LAZR01061503">
    <property type="protein sequence ID" value="KKK63457.1"/>
    <property type="molecule type" value="Genomic_DNA"/>
</dbReference>
<feature type="non-terminal residue" evidence="1">
    <location>
        <position position="1"/>
    </location>
</feature>
<reference evidence="1" key="1">
    <citation type="journal article" date="2015" name="Nature">
        <title>Complex archaea that bridge the gap between prokaryotes and eukaryotes.</title>
        <authorList>
            <person name="Spang A."/>
            <person name="Saw J.H."/>
            <person name="Jorgensen S.L."/>
            <person name="Zaremba-Niedzwiedzka K."/>
            <person name="Martijn J."/>
            <person name="Lind A.E."/>
            <person name="van Eijk R."/>
            <person name="Schleper C."/>
            <person name="Guy L."/>
            <person name="Ettema T.J."/>
        </authorList>
    </citation>
    <scope>NUCLEOTIDE SEQUENCE</scope>
</reference>
<name>A0A0F8X303_9ZZZZ</name>
<evidence type="ECO:0000313" key="1">
    <source>
        <dbReference type="EMBL" id="KKK63457.1"/>
    </source>
</evidence>
<sequence>ALRDSGLTTAGRASAEAFLDTSIIESAASQQNFDDFRSRIDALAAVENIPIQRATDIASMLQSINQANATRETRNEPKALAPRVKATDFGGFADSIRETIPGEAPPLTQIDLSQGQGANPPLPPGGKSTTGIEMPTVEETLGNLGLPAPTGLDIPLSEQRFPGPTRPSNLPSSEFINIVKGQPQQPQNFPAEGFNPLSNRGPGNLQQLLNFFKGNIRKSFSEGINLSNPFN</sequence>
<organism evidence="1">
    <name type="scientific">marine sediment metagenome</name>
    <dbReference type="NCBI Taxonomy" id="412755"/>
    <lineage>
        <taxon>unclassified sequences</taxon>
        <taxon>metagenomes</taxon>
        <taxon>ecological metagenomes</taxon>
    </lineage>
</organism>
<dbReference type="AlphaFoldDB" id="A0A0F8X303"/>
<gene>
    <name evidence="1" type="ORF">LCGC14_2994090</name>
</gene>
<comment type="caution">
    <text evidence="1">The sequence shown here is derived from an EMBL/GenBank/DDBJ whole genome shotgun (WGS) entry which is preliminary data.</text>
</comment>
<protein>
    <submittedName>
        <fullName evidence="1">Uncharacterized protein</fullName>
    </submittedName>
</protein>
<proteinExistence type="predicted"/>
<accession>A0A0F8X303</accession>